<dbReference type="EMBL" id="JBBXMP010000299">
    <property type="protein sequence ID" value="KAL0058560.1"/>
    <property type="molecule type" value="Genomic_DNA"/>
</dbReference>
<sequence>MSTIIMNLTSEETLADALKQWSSHPVLVKLYKGNLGQEDAQYWLRHIDRQCDRYGISSEQRIQAALHFMRGSVHDVFSDAVRTLEEEGEELSWDDFKQTLLELEATSKAQLAGSQDTTLNKSESESKSKNRLIARMTGGGLIAGGSSVLLPTAGLATLNAVGFTSSGVAAGSLAAGLQSAVYGGATGGLFSICQSIGATAVVAPPVVIALGAGAVAAGVGCVVANRVRSRDQSEINARDDDKK</sequence>
<keyword evidence="8" id="KW-1185">Reference proteome</keyword>
<proteinExistence type="inferred from homology"/>
<comment type="caution">
    <text evidence="7">The sequence shown here is derived from an EMBL/GenBank/DDBJ whole genome shotgun (WGS) entry which is preliminary data.</text>
</comment>
<evidence type="ECO:0000256" key="1">
    <source>
        <dbReference type="ARBA" id="ARBA00004141"/>
    </source>
</evidence>
<accession>A0ABR2ZA64</accession>
<evidence type="ECO:0000256" key="4">
    <source>
        <dbReference type="ARBA" id="ARBA00022989"/>
    </source>
</evidence>
<evidence type="ECO:0000256" key="3">
    <source>
        <dbReference type="ARBA" id="ARBA00022692"/>
    </source>
</evidence>
<feature type="transmembrane region" description="Helical" evidence="6">
    <location>
        <begin position="202"/>
        <end position="224"/>
    </location>
</feature>
<dbReference type="PANTHER" id="PTHR16932">
    <property type="entry name" value="INTERFERON ALPHA-INDUCIBLE PROTEIN 27"/>
    <property type="match status" value="1"/>
</dbReference>
<name>A0ABR2ZA64_9AGAR</name>
<organism evidence="7 8">
    <name type="scientific">Marasmius tenuissimus</name>
    <dbReference type="NCBI Taxonomy" id="585030"/>
    <lineage>
        <taxon>Eukaryota</taxon>
        <taxon>Fungi</taxon>
        <taxon>Dikarya</taxon>
        <taxon>Basidiomycota</taxon>
        <taxon>Agaricomycotina</taxon>
        <taxon>Agaricomycetes</taxon>
        <taxon>Agaricomycetidae</taxon>
        <taxon>Agaricales</taxon>
        <taxon>Marasmiineae</taxon>
        <taxon>Marasmiaceae</taxon>
        <taxon>Marasmius</taxon>
    </lineage>
</organism>
<dbReference type="PANTHER" id="PTHR16932:SF18">
    <property type="entry name" value="INTERFERON, ALPHA-INDUCIBLE PROTEIN 27-LIKE 2"/>
    <property type="match status" value="1"/>
</dbReference>
<dbReference type="InterPro" id="IPR009311">
    <property type="entry name" value="IFI6/IFI27-like"/>
</dbReference>
<comment type="similarity">
    <text evidence="2">Belongs to the IFI6/IFI27 family.</text>
</comment>
<keyword evidence="3 6" id="KW-0812">Transmembrane</keyword>
<comment type="subcellular location">
    <subcellularLocation>
        <location evidence="1">Membrane</location>
        <topology evidence="1">Multi-pass membrane protein</topology>
    </subcellularLocation>
</comment>
<evidence type="ECO:0000256" key="5">
    <source>
        <dbReference type="ARBA" id="ARBA00023136"/>
    </source>
</evidence>
<evidence type="ECO:0000313" key="7">
    <source>
        <dbReference type="EMBL" id="KAL0058560.1"/>
    </source>
</evidence>
<dbReference type="InterPro" id="IPR038213">
    <property type="entry name" value="IFI6/IFI27-like_sf"/>
</dbReference>
<reference evidence="7 8" key="1">
    <citation type="submission" date="2024-05" db="EMBL/GenBank/DDBJ databases">
        <title>A draft genome resource for the thread blight pathogen Marasmius tenuissimus strain MS-2.</title>
        <authorList>
            <person name="Yulfo-Soto G.E."/>
            <person name="Baruah I.K."/>
            <person name="Amoako-Attah I."/>
            <person name="Bukari Y."/>
            <person name="Meinhardt L.W."/>
            <person name="Bailey B.A."/>
            <person name="Cohen S.P."/>
        </authorList>
    </citation>
    <scope>NUCLEOTIDE SEQUENCE [LARGE SCALE GENOMIC DNA]</scope>
    <source>
        <strain evidence="7 8">MS-2</strain>
    </source>
</reference>
<keyword evidence="5 6" id="KW-0472">Membrane</keyword>
<evidence type="ECO:0000313" key="8">
    <source>
        <dbReference type="Proteomes" id="UP001437256"/>
    </source>
</evidence>
<evidence type="ECO:0000256" key="6">
    <source>
        <dbReference type="SAM" id="Phobius"/>
    </source>
</evidence>
<protein>
    <submittedName>
        <fullName evidence="7">Uncharacterized protein</fullName>
    </submittedName>
</protein>
<gene>
    <name evidence="7" type="ORF">AAF712_014752</name>
</gene>
<keyword evidence="4 6" id="KW-1133">Transmembrane helix</keyword>
<dbReference type="Gene3D" id="6.10.110.10">
    <property type="match status" value="1"/>
</dbReference>
<evidence type="ECO:0000256" key="2">
    <source>
        <dbReference type="ARBA" id="ARBA00007262"/>
    </source>
</evidence>
<dbReference type="Proteomes" id="UP001437256">
    <property type="component" value="Unassembled WGS sequence"/>
</dbReference>